<protein>
    <recommendedName>
        <fullName evidence="1">RNA-dependent RNA polymerase</fullName>
        <ecNumber evidence="1">2.7.7.48</ecNumber>
    </recommendedName>
</protein>
<evidence type="ECO:0000259" key="3">
    <source>
        <dbReference type="Pfam" id="PF05183"/>
    </source>
</evidence>
<dbReference type="EC" id="2.7.7.48" evidence="1"/>
<dbReference type="GO" id="GO:0003968">
    <property type="term" value="F:RNA-directed RNA polymerase activity"/>
    <property type="evidence" value="ECO:0007669"/>
    <property type="project" value="UniProtKB-KW"/>
</dbReference>
<evidence type="ECO:0000259" key="4">
    <source>
        <dbReference type="Pfam" id="PF26252"/>
    </source>
</evidence>
<feature type="domain" description="RDRP core" evidence="3">
    <location>
        <begin position="554"/>
        <end position="1129"/>
    </location>
</feature>
<feature type="region of interest" description="Disordered" evidence="2">
    <location>
        <begin position="1"/>
        <end position="78"/>
    </location>
</feature>
<comment type="caution">
    <text evidence="5">The sequence shown here is derived from an EMBL/GenBank/DDBJ whole genome shotgun (WGS) entry which is preliminary data.</text>
</comment>
<dbReference type="SUPFAM" id="SSF54928">
    <property type="entry name" value="RNA-binding domain, RBD"/>
    <property type="match status" value="1"/>
</dbReference>
<dbReference type="InterPro" id="IPR058751">
    <property type="entry name" value="RDRP_helical"/>
</dbReference>
<evidence type="ECO:0000256" key="1">
    <source>
        <dbReference type="RuleBase" id="RU363098"/>
    </source>
</evidence>
<feature type="domain" description="RDRP helical" evidence="4">
    <location>
        <begin position="470"/>
        <end position="535"/>
    </location>
</feature>
<dbReference type="GO" id="GO:0003723">
    <property type="term" value="F:RNA binding"/>
    <property type="evidence" value="ECO:0007669"/>
    <property type="project" value="UniProtKB-KW"/>
</dbReference>
<dbReference type="EMBL" id="SWKU01000023">
    <property type="protein sequence ID" value="KAF2997398.1"/>
    <property type="molecule type" value="Genomic_DNA"/>
</dbReference>
<dbReference type="CDD" id="cd00590">
    <property type="entry name" value="RRM_SF"/>
    <property type="match status" value="1"/>
</dbReference>
<reference evidence="5" key="1">
    <citation type="submission" date="2019-04" db="EMBL/GenBank/DDBJ databases">
        <title>Sequencing of skin fungus with MAO and IRED activity.</title>
        <authorList>
            <person name="Marsaioli A.J."/>
            <person name="Bonatto J.M.C."/>
            <person name="Reis Junior O."/>
        </authorList>
    </citation>
    <scope>NUCLEOTIDE SEQUENCE</scope>
    <source>
        <strain evidence="5">30M1</strain>
    </source>
</reference>
<organism evidence="5 6">
    <name type="scientific">Curvularia kusanoi</name>
    <name type="common">Cochliobolus kusanoi</name>
    <dbReference type="NCBI Taxonomy" id="90978"/>
    <lineage>
        <taxon>Eukaryota</taxon>
        <taxon>Fungi</taxon>
        <taxon>Dikarya</taxon>
        <taxon>Ascomycota</taxon>
        <taxon>Pezizomycotina</taxon>
        <taxon>Dothideomycetes</taxon>
        <taxon>Pleosporomycetidae</taxon>
        <taxon>Pleosporales</taxon>
        <taxon>Pleosporineae</taxon>
        <taxon>Pleosporaceae</taxon>
        <taxon>Curvularia</taxon>
    </lineage>
</organism>
<feature type="region of interest" description="Disordered" evidence="2">
    <location>
        <begin position="100"/>
        <end position="125"/>
    </location>
</feature>
<dbReference type="Proteomes" id="UP000801428">
    <property type="component" value="Unassembled WGS sequence"/>
</dbReference>
<dbReference type="OrthoDB" id="6513042at2759"/>
<evidence type="ECO:0000313" key="6">
    <source>
        <dbReference type="Proteomes" id="UP000801428"/>
    </source>
</evidence>
<dbReference type="InterPro" id="IPR035979">
    <property type="entry name" value="RBD_domain_sf"/>
</dbReference>
<evidence type="ECO:0000313" key="5">
    <source>
        <dbReference type="EMBL" id="KAF2997398.1"/>
    </source>
</evidence>
<comment type="similarity">
    <text evidence="1">Belongs to the RdRP family.</text>
</comment>
<dbReference type="Pfam" id="PF26252">
    <property type="entry name" value="RdRP_helical"/>
    <property type="match status" value="1"/>
</dbReference>
<evidence type="ECO:0000256" key="2">
    <source>
        <dbReference type="SAM" id="MobiDB-lite"/>
    </source>
</evidence>
<keyword evidence="1" id="KW-0548">Nucleotidyltransferase</keyword>
<name>A0A9P4T8P4_CURKU</name>
<keyword evidence="1" id="KW-0696">RNA-directed RNA polymerase</keyword>
<dbReference type="GO" id="GO:0031380">
    <property type="term" value="C:nuclear RNA-directed RNA polymerase complex"/>
    <property type="evidence" value="ECO:0007669"/>
    <property type="project" value="TreeGrafter"/>
</dbReference>
<feature type="compositionally biased region" description="Low complexity" evidence="2">
    <location>
        <begin position="16"/>
        <end position="36"/>
    </location>
</feature>
<keyword evidence="6" id="KW-1185">Reference proteome</keyword>
<dbReference type="GO" id="GO:0030422">
    <property type="term" value="P:siRNA processing"/>
    <property type="evidence" value="ECO:0007669"/>
    <property type="project" value="TreeGrafter"/>
</dbReference>
<dbReference type="PANTHER" id="PTHR23079:SF55">
    <property type="entry name" value="RNA-DIRECTED RNA POLYMERASE"/>
    <property type="match status" value="1"/>
</dbReference>
<dbReference type="InterPro" id="IPR057596">
    <property type="entry name" value="RDRP_core"/>
</dbReference>
<comment type="catalytic activity">
    <reaction evidence="1">
        <text>RNA(n) + a ribonucleoside 5'-triphosphate = RNA(n+1) + diphosphate</text>
        <dbReference type="Rhea" id="RHEA:21248"/>
        <dbReference type="Rhea" id="RHEA-COMP:14527"/>
        <dbReference type="Rhea" id="RHEA-COMP:17342"/>
        <dbReference type="ChEBI" id="CHEBI:33019"/>
        <dbReference type="ChEBI" id="CHEBI:61557"/>
        <dbReference type="ChEBI" id="CHEBI:140395"/>
        <dbReference type="EC" id="2.7.7.48"/>
    </reaction>
</comment>
<dbReference type="Pfam" id="PF05183">
    <property type="entry name" value="RdRP"/>
    <property type="match status" value="1"/>
</dbReference>
<feature type="compositionally biased region" description="Polar residues" evidence="2">
    <location>
        <begin position="102"/>
        <end position="112"/>
    </location>
</feature>
<accession>A0A9P4T8P4</accession>
<proteinExistence type="inferred from homology"/>
<keyword evidence="1" id="KW-0808">Transferase</keyword>
<keyword evidence="1" id="KW-0694">RNA-binding</keyword>
<sequence>MPHPGHLRPHNGYGGYDSHSGSGSSDGFAHSSSSIDSKGRSTVPRPVIRHYPPSVNHAKMPQPHTIHGNDGPYVQRESPSCERSTFTLNGQHINETHKPRLSSVNRPANSLTPLPPANMIDCPPQTDTRYVSARPIIRYDQSRWASEQESKVKIIGLPRACWTNDIYHALSKFGTVVRIQMVDIDNWSNSAFVIFQPPASYLPSPLLIGGAAVRYELQPASISTVPSPMSPAIQYLETNALVANSLTFGVQTGDRTLLSMQRVNAIKGIYLTLNLKRKELKVQFPLKIDQESHNFHFELPISQLSQIHLSRDPASSSSITIPFTRPPRFFVEKKRTSKDGGSFPRKERTWHVWSTQFRETDIVNGHRKGEMESMPLTKTGGSAIIDIGYWTTYRLTFPHQALTGPKFDEFCNALGDFGVTVRESDFTVTEKRPLALSDMLEEEYTLPKVSTKLAQEASMSLKDLTSDHIHLPFPVRYQLEACLSNSYIRESSLTREFLEKLKSMDMAEAVHVLEKVVDKQHIHYDPMTIFSTPHKVLSQRSIPRHCVMQRSVNITPTMMHVASPVMEISNRITRQNSANADRFIRVKFSDEKGEGALRNMPNGRADALFDRVSRAMRNGIVVAGRHYHFLAFGNSQFREHGAYFYAPTSHKSADSIRQDLGQFEHIRTVAKYGARLGQCFSTTRAMQNTVAIKKIPDIERNGYTFTDGVGKLSFFLAQMAAQDLGLHFENPPSLFQFRLGGCKGVLALDRAVPRNEVHIRPSQYKFEAPYTGLEIIRCSSLATPFLNRQIIVVLSDLGVRDGVFIRRQQHMVNSYERAMTDKNEALKCLLKHIDMNQSTLMMASMVKDGFLESREPFMMSLLNLWRATTIKDLKKKARIAIDEGAFVLGCVDESGTLQGHRDEPQSRLDATREEKMKTLPEIFVQIDDTSRKGCHKIIEGVCLLARNPSLHPGDIRVVRAVNVPALHHHKNVVVLPQTGDRDLANMCSGGDLDGDDFMVLWDQDMIPEIVNHPAMDFTPDKPKEKDGPIDIAEVCDFFVTYMKNDSLGQIAHAHLAHADSQVDGVFSGPCLALANLHSQAVDYPKSGIPAAMEDTLRPKTWPHFMEKKYKLPSQVYKSKNVLGMLYDQVQLVDFKPNWTFEFDQRILDKFSLDEALFKTAAEVKANYDSDLKRLMAKHGIQTEFEAFSIFVLDHNNESRDYKFAEEFGCTVGILKAQYREACLVASGATSTDDWDRLGPFVAAMYSVTAGEVKDALENCNSAHMVGTGETKAENMPFMSFPWLFHTKLGKLATGNTPKPHTDIAPHYRQYKQRANNTSTAEPGVVQTDEGITRLGEILNLNFEEL</sequence>
<gene>
    <name evidence="5" type="ORF">E8E13_005112</name>
</gene>
<dbReference type="InterPro" id="IPR007855">
    <property type="entry name" value="RDRP"/>
</dbReference>
<dbReference type="PANTHER" id="PTHR23079">
    <property type="entry name" value="RNA-DEPENDENT RNA POLYMERASE"/>
    <property type="match status" value="1"/>
</dbReference>